<accession>A0ABW2UWL5</accession>
<protein>
    <submittedName>
        <fullName evidence="2">O-acetyl-ADP-ribose deacetylase</fullName>
        <ecNumber evidence="2">3.1.1.106</ecNumber>
    </submittedName>
</protein>
<sequence length="184" mass="19766">MMKIDINGNILELVVGDITTLQTDVIVNAANGSLLGGGGVDGAIHRAAGKELLEECKQIREKQLDGNYLPAGEAVITSGQNLPASYVVHTVGPVWNEHDDGQDDVLSNCYQNALELAVTHDASSIAFPSISTGVYHYPVKLAAETALQTMIAFLQNHQFGQVVMVLFSEQDYAAYEKVLHDLVG</sequence>
<keyword evidence="3" id="KW-1185">Reference proteome</keyword>
<dbReference type="GO" id="GO:0061463">
    <property type="term" value="F:O-acetyl-ADP-ribose deacetylase activity"/>
    <property type="evidence" value="ECO:0007669"/>
    <property type="project" value="UniProtKB-EC"/>
</dbReference>
<dbReference type="EMBL" id="JBHTGR010000006">
    <property type="protein sequence ID" value="MFC7746488.1"/>
    <property type="molecule type" value="Genomic_DNA"/>
</dbReference>
<feature type="domain" description="Macro" evidence="1">
    <location>
        <begin position="1"/>
        <end position="183"/>
    </location>
</feature>
<dbReference type="PANTHER" id="PTHR11106">
    <property type="entry name" value="GANGLIOSIDE INDUCED DIFFERENTIATION ASSOCIATED PROTEIN 2-RELATED"/>
    <property type="match status" value="1"/>
</dbReference>
<name>A0ABW2UWL5_9BACI</name>
<proteinExistence type="predicted"/>
<dbReference type="InterPro" id="IPR002589">
    <property type="entry name" value="Macro_dom"/>
</dbReference>
<gene>
    <name evidence="2" type="ORF">ACFQU8_04430</name>
</gene>
<dbReference type="PROSITE" id="PS51154">
    <property type="entry name" value="MACRO"/>
    <property type="match status" value="1"/>
</dbReference>
<dbReference type="InterPro" id="IPR043472">
    <property type="entry name" value="Macro_dom-like"/>
</dbReference>
<organism evidence="2 3">
    <name type="scientific">Lentibacillus kimchii</name>
    <dbReference type="NCBI Taxonomy" id="1542911"/>
    <lineage>
        <taxon>Bacteria</taxon>
        <taxon>Bacillati</taxon>
        <taxon>Bacillota</taxon>
        <taxon>Bacilli</taxon>
        <taxon>Bacillales</taxon>
        <taxon>Bacillaceae</taxon>
        <taxon>Lentibacillus</taxon>
    </lineage>
</organism>
<dbReference type="EC" id="3.1.1.106" evidence="2"/>
<evidence type="ECO:0000313" key="3">
    <source>
        <dbReference type="Proteomes" id="UP001596620"/>
    </source>
</evidence>
<dbReference type="CDD" id="cd02908">
    <property type="entry name" value="Macro_OAADPr_deacetylase"/>
    <property type="match status" value="1"/>
</dbReference>
<dbReference type="Gene3D" id="3.40.220.10">
    <property type="entry name" value="Leucine Aminopeptidase, subunit E, domain 1"/>
    <property type="match status" value="1"/>
</dbReference>
<dbReference type="Pfam" id="PF01661">
    <property type="entry name" value="Macro"/>
    <property type="match status" value="1"/>
</dbReference>
<dbReference type="PANTHER" id="PTHR11106:SF27">
    <property type="entry name" value="MACRO DOMAIN-CONTAINING PROTEIN"/>
    <property type="match status" value="1"/>
</dbReference>
<dbReference type="SMART" id="SM00506">
    <property type="entry name" value="A1pp"/>
    <property type="match status" value="1"/>
</dbReference>
<reference evidence="3" key="1">
    <citation type="journal article" date="2019" name="Int. J. Syst. Evol. Microbiol.">
        <title>The Global Catalogue of Microorganisms (GCM) 10K type strain sequencing project: providing services to taxonomists for standard genome sequencing and annotation.</title>
        <authorList>
            <consortium name="The Broad Institute Genomics Platform"/>
            <consortium name="The Broad Institute Genome Sequencing Center for Infectious Disease"/>
            <person name="Wu L."/>
            <person name="Ma J."/>
        </authorList>
    </citation>
    <scope>NUCLEOTIDE SEQUENCE [LARGE SCALE GENOMIC DNA]</scope>
    <source>
        <strain evidence="3">JCM 30234</strain>
    </source>
</reference>
<dbReference type="SUPFAM" id="SSF52949">
    <property type="entry name" value="Macro domain-like"/>
    <property type="match status" value="1"/>
</dbReference>
<evidence type="ECO:0000259" key="1">
    <source>
        <dbReference type="PROSITE" id="PS51154"/>
    </source>
</evidence>
<keyword evidence="2" id="KW-0378">Hydrolase</keyword>
<dbReference type="Proteomes" id="UP001596620">
    <property type="component" value="Unassembled WGS sequence"/>
</dbReference>
<evidence type="ECO:0000313" key="2">
    <source>
        <dbReference type="EMBL" id="MFC7746488.1"/>
    </source>
</evidence>
<dbReference type="NCBIfam" id="NF001664">
    <property type="entry name" value="PRK00431.1-6"/>
    <property type="match status" value="1"/>
</dbReference>
<comment type="caution">
    <text evidence="2">The sequence shown here is derived from an EMBL/GenBank/DDBJ whole genome shotgun (WGS) entry which is preliminary data.</text>
</comment>